<dbReference type="InterPro" id="IPR012259">
    <property type="entry name" value="DHFR"/>
</dbReference>
<keyword evidence="4 8" id="KW-0554">One-carbon metabolism</keyword>
<evidence type="ECO:0000313" key="12">
    <source>
        <dbReference type="Proteomes" id="UP001597314"/>
    </source>
</evidence>
<keyword evidence="6 8" id="KW-0560">Oxidoreductase</keyword>
<sequence>MTRPLPLVLVAAVADNGVIGRDGALPWRLKSDMRHFRALTLGHPVVMGRKTFQSIGKPLPGRTTIVVTRDAAFAAAGVVVAGSLAAALAVARGDALRRGASAIMLAGGGELYREAMALAERLEITRVHAAPAGDAVFPPIDAAAWRAVAHTPGQQGPEDGAPFSFVTYARNEDARRAD</sequence>
<dbReference type="InterPro" id="IPR024072">
    <property type="entry name" value="DHFR-like_dom_sf"/>
</dbReference>
<dbReference type="Pfam" id="PF00186">
    <property type="entry name" value="DHFR_1"/>
    <property type="match status" value="1"/>
</dbReference>
<dbReference type="PANTHER" id="PTHR48069">
    <property type="entry name" value="DIHYDROFOLATE REDUCTASE"/>
    <property type="match status" value="1"/>
</dbReference>
<evidence type="ECO:0000256" key="4">
    <source>
        <dbReference type="ARBA" id="ARBA00022563"/>
    </source>
</evidence>
<dbReference type="SUPFAM" id="SSF53597">
    <property type="entry name" value="Dihydrofolate reductase-like"/>
    <property type="match status" value="1"/>
</dbReference>
<dbReference type="GO" id="GO:0004146">
    <property type="term" value="F:dihydrofolate reductase activity"/>
    <property type="evidence" value="ECO:0007669"/>
    <property type="project" value="UniProtKB-EC"/>
</dbReference>
<reference evidence="12" key="1">
    <citation type="journal article" date="2019" name="Int. J. Syst. Evol. Microbiol.">
        <title>The Global Catalogue of Microorganisms (GCM) 10K type strain sequencing project: providing services to taxonomists for standard genome sequencing and annotation.</title>
        <authorList>
            <consortium name="The Broad Institute Genomics Platform"/>
            <consortium name="The Broad Institute Genome Sequencing Center for Infectious Disease"/>
            <person name="Wu L."/>
            <person name="Ma J."/>
        </authorList>
    </citation>
    <scope>NUCLEOTIDE SEQUENCE [LARGE SCALE GENOMIC DNA]</scope>
    <source>
        <strain evidence="12">CGMCC 1.6774</strain>
    </source>
</reference>
<name>A0ABW5AJD3_9BRAD</name>
<organism evidence="11 12">
    <name type="scientific">Rhodoplanes azumiensis</name>
    <dbReference type="NCBI Taxonomy" id="1897628"/>
    <lineage>
        <taxon>Bacteria</taxon>
        <taxon>Pseudomonadati</taxon>
        <taxon>Pseudomonadota</taxon>
        <taxon>Alphaproteobacteria</taxon>
        <taxon>Hyphomicrobiales</taxon>
        <taxon>Nitrobacteraceae</taxon>
        <taxon>Rhodoplanes</taxon>
    </lineage>
</organism>
<comment type="catalytic activity">
    <reaction evidence="8">
        <text>(6S)-5,6,7,8-tetrahydrofolate + NADP(+) = 7,8-dihydrofolate + NADPH + H(+)</text>
        <dbReference type="Rhea" id="RHEA:15009"/>
        <dbReference type="ChEBI" id="CHEBI:15378"/>
        <dbReference type="ChEBI" id="CHEBI:57451"/>
        <dbReference type="ChEBI" id="CHEBI:57453"/>
        <dbReference type="ChEBI" id="CHEBI:57783"/>
        <dbReference type="ChEBI" id="CHEBI:58349"/>
        <dbReference type="EC" id="1.5.1.3"/>
    </reaction>
</comment>
<proteinExistence type="inferred from homology"/>
<evidence type="ECO:0000256" key="7">
    <source>
        <dbReference type="ARBA" id="ARBA00025067"/>
    </source>
</evidence>
<evidence type="ECO:0000256" key="6">
    <source>
        <dbReference type="ARBA" id="ARBA00023002"/>
    </source>
</evidence>
<dbReference type="PIRSF" id="PIRSF000194">
    <property type="entry name" value="DHFR"/>
    <property type="match status" value="1"/>
</dbReference>
<evidence type="ECO:0000256" key="1">
    <source>
        <dbReference type="ARBA" id="ARBA00004903"/>
    </source>
</evidence>
<dbReference type="CDD" id="cd00209">
    <property type="entry name" value="DHFR"/>
    <property type="match status" value="1"/>
</dbReference>
<evidence type="ECO:0000256" key="9">
    <source>
        <dbReference type="RuleBase" id="RU004474"/>
    </source>
</evidence>
<dbReference type="Proteomes" id="UP001597314">
    <property type="component" value="Unassembled WGS sequence"/>
</dbReference>
<dbReference type="InterPro" id="IPR017925">
    <property type="entry name" value="DHFR_CS"/>
</dbReference>
<feature type="domain" description="DHFR" evidence="10">
    <location>
        <begin position="6"/>
        <end position="170"/>
    </location>
</feature>
<dbReference type="InterPro" id="IPR001796">
    <property type="entry name" value="DHFR_dom"/>
</dbReference>
<keyword evidence="12" id="KW-1185">Reference proteome</keyword>
<evidence type="ECO:0000256" key="2">
    <source>
        <dbReference type="ARBA" id="ARBA00009539"/>
    </source>
</evidence>
<comment type="caution">
    <text evidence="11">The sequence shown here is derived from an EMBL/GenBank/DDBJ whole genome shotgun (WGS) entry which is preliminary data.</text>
</comment>
<accession>A0ABW5AJD3</accession>
<keyword evidence="5 8" id="KW-0521">NADP</keyword>
<evidence type="ECO:0000259" key="10">
    <source>
        <dbReference type="PROSITE" id="PS51330"/>
    </source>
</evidence>
<gene>
    <name evidence="11" type="ORF">ACFSOX_08455</name>
</gene>
<dbReference type="EMBL" id="JBHUIW010000007">
    <property type="protein sequence ID" value="MFD2182181.1"/>
    <property type="molecule type" value="Genomic_DNA"/>
</dbReference>
<protein>
    <recommendedName>
        <fullName evidence="3 8">Dihydrofolate reductase</fullName>
        <ecNumber evidence="3 8">1.5.1.3</ecNumber>
    </recommendedName>
</protein>
<dbReference type="EC" id="1.5.1.3" evidence="3 8"/>
<evidence type="ECO:0000256" key="3">
    <source>
        <dbReference type="ARBA" id="ARBA00012856"/>
    </source>
</evidence>
<dbReference type="PANTHER" id="PTHR48069:SF3">
    <property type="entry name" value="DIHYDROFOLATE REDUCTASE"/>
    <property type="match status" value="1"/>
</dbReference>
<dbReference type="RefSeq" id="WP_378477363.1">
    <property type="nucleotide sequence ID" value="NZ_JBHUIW010000007.1"/>
</dbReference>
<evidence type="ECO:0000313" key="11">
    <source>
        <dbReference type="EMBL" id="MFD2182181.1"/>
    </source>
</evidence>
<dbReference type="PRINTS" id="PR00070">
    <property type="entry name" value="DHFR"/>
</dbReference>
<dbReference type="PROSITE" id="PS00075">
    <property type="entry name" value="DHFR_1"/>
    <property type="match status" value="1"/>
</dbReference>
<dbReference type="Gene3D" id="3.40.430.10">
    <property type="entry name" value="Dihydrofolate Reductase, subunit A"/>
    <property type="match status" value="1"/>
</dbReference>
<evidence type="ECO:0000256" key="8">
    <source>
        <dbReference type="PIRNR" id="PIRNR000194"/>
    </source>
</evidence>
<comment type="function">
    <text evidence="7 8">Key enzyme in folate metabolism. Catalyzes an essential reaction for de novo glycine and purine synthesis, and for DNA precursor synthesis.</text>
</comment>
<comment type="pathway">
    <text evidence="1 8">Cofactor biosynthesis; tetrahydrofolate biosynthesis; 5,6,7,8-tetrahydrofolate from 7,8-dihydrofolate: step 1/1.</text>
</comment>
<comment type="similarity">
    <text evidence="2 8 9">Belongs to the dihydrofolate reductase family.</text>
</comment>
<evidence type="ECO:0000256" key="5">
    <source>
        <dbReference type="ARBA" id="ARBA00022857"/>
    </source>
</evidence>
<dbReference type="PROSITE" id="PS51330">
    <property type="entry name" value="DHFR_2"/>
    <property type="match status" value="1"/>
</dbReference>